<dbReference type="CDD" id="cd00067">
    <property type="entry name" value="GAL4"/>
    <property type="match status" value="1"/>
</dbReference>
<dbReference type="Gene3D" id="4.10.240.10">
    <property type="entry name" value="Zn(2)-C6 fungal-type DNA-binding domain"/>
    <property type="match status" value="1"/>
</dbReference>
<dbReference type="InterPro" id="IPR001138">
    <property type="entry name" value="Zn2Cys6_DnaBD"/>
</dbReference>
<dbReference type="SMART" id="SM00066">
    <property type="entry name" value="GAL4"/>
    <property type="match status" value="1"/>
</dbReference>
<proteinExistence type="predicted"/>
<dbReference type="GO" id="GO:0008270">
    <property type="term" value="F:zinc ion binding"/>
    <property type="evidence" value="ECO:0007669"/>
    <property type="project" value="InterPro"/>
</dbReference>
<dbReference type="GO" id="GO:0000981">
    <property type="term" value="F:DNA-binding transcription factor activity, RNA polymerase II-specific"/>
    <property type="evidence" value="ECO:0007669"/>
    <property type="project" value="InterPro"/>
</dbReference>
<reference evidence="6" key="1">
    <citation type="submission" date="2018-03" db="EMBL/GenBank/DDBJ databases">
        <authorList>
            <person name="Guldener U."/>
        </authorList>
    </citation>
    <scope>NUCLEOTIDE SEQUENCE</scope>
</reference>
<dbReference type="CDD" id="cd12148">
    <property type="entry name" value="fungal_TF_MHR"/>
    <property type="match status" value="1"/>
</dbReference>
<gene>
    <name evidence="6" type="ORF">FTOL_12560</name>
</gene>
<sequence length="673" mass="75762">MAEPKITRGHSCVPCQHRKIRCNGQTPCAYCVRTGKECIRMRSSPPHARNARLNQRRHMPAQSQSESLGRDGQVIVSGDQRRYVEDNKLWRSLGSEMEGRDLSPDPERPALRARTGTPSTEINLIFGHQKSTSTSLEYPSAVHSFQLWQVFLSNVHPLTKILHGPTVQKDILETFSAPSSTTGPMAALIFAIYLVAVVSLTDKECRSMFSTPREVLLARYCDATEVALSKADFLRSTDLRVLQGFTLHLLSLRHICDQDILWLLTGLATRMGQRMGLHRESSLKDLPPFEAELRRRVWWQIVILDGRASQLTGASMNPDMQLYGDTRQPVNLSDADLVPSASILPLSSPATTDMVFCKVRIEIGVWMITQRCLLGSSSEASAAGQAKFFKAINELERHIEDKYLSKMDKDFPLNILTSYLARSAICQLRLSVYHPIHRRERTSDLSAEQIDMLLENSLEVIRYDILSHSSPVLQNYLWHISNFFPFETFILLISTLSSRAAGQIVDSAWDVINQVYEHHPFFVSDTRDPLYWALGNITLRAWDQRVVSARTKESLVPQELPCITKLIRARAALASEPSRQASTTKDIIGPATPQSLPQINEASVGVSSELGVMDRPVSQTYPGMETGEDFLGMMTGVDTDWDFWQQLLDGNANDIRGRDNQETFYFSSFINTT</sequence>
<evidence type="ECO:0000256" key="1">
    <source>
        <dbReference type="ARBA" id="ARBA00004123"/>
    </source>
</evidence>
<dbReference type="EMBL" id="ONZP01000613">
    <property type="protein sequence ID" value="SPJ88312.1"/>
    <property type="molecule type" value="Genomic_DNA"/>
</dbReference>
<dbReference type="SMART" id="SM00906">
    <property type="entry name" value="Fungal_trans"/>
    <property type="match status" value="1"/>
</dbReference>
<feature type="region of interest" description="Disordered" evidence="4">
    <location>
        <begin position="95"/>
        <end position="116"/>
    </location>
</feature>
<feature type="compositionally biased region" description="Basic and acidic residues" evidence="4">
    <location>
        <begin position="97"/>
        <end position="110"/>
    </location>
</feature>
<keyword evidence="2" id="KW-0479">Metal-binding</keyword>
<dbReference type="Pfam" id="PF00172">
    <property type="entry name" value="Zn_clus"/>
    <property type="match status" value="1"/>
</dbReference>
<dbReference type="InterPro" id="IPR007219">
    <property type="entry name" value="XnlR_reg_dom"/>
</dbReference>
<dbReference type="GO" id="GO:0006351">
    <property type="term" value="P:DNA-templated transcription"/>
    <property type="evidence" value="ECO:0007669"/>
    <property type="project" value="InterPro"/>
</dbReference>
<evidence type="ECO:0000313" key="7">
    <source>
        <dbReference type="Proteomes" id="UP001187734"/>
    </source>
</evidence>
<dbReference type="PANTHER" id="PTHR31001:SF85">
    <property type="entry name" value="ZN(II)2CYS6 TRANSCRIPTION FACTOR (EUROFUNG)"/>
    <property type="match status" value="1"/>
</dbReference>
<dbReference type="PROSITE" id="PS50048">
    <property type="entry name" value="ZN2_CY6_FUNGAL_2"/>
    <property type="match status" value="1"/>
</dbReference>
<protein>
    <submittedName>
        <fullName evidence="6">Probable binuclear zinc cluster transcription factor that regulates the ratio between aurofusarin and rubr</fullName>
    </submittedName>
</protein>
<name>A0AAE8MLX1_9HYPO</name>
<comment type="subcellular location">
    <subcellularLocation>
        <location evidence="1">Nucleus</location>
    </subcellularLocation>
</comment>
<organism evidence="6 7">
    <name type="scientific">Fusarium torulosum</name>
    <dbReference type="NCBI Taxonomy" id="33205"/>
    <lineage>
        <taxon>Eukaryota</taxon>
        <taxon>Fungi</taxon>
        <taxon>Dikarya</taxon>
        <taxon>Ascomycota</taxon>
        <taxon>Pezizomycotina</taxon>
        <taxon>Sordariomycetes</taxon>
        <taxon>Hypocreomycetidae</taxon>
        <taxon>Hypocreales</taxon>
        <taxon>Nectriaceae</taxon>
        <taxon>Fusarium</taxon>
    </lineage>
</organism>
<evidence type="ECO:0000256" key="4">
    <source>
        <dbReference type="SAM" id="MobiDB-lite"/>
    </source>
</evidence>
<evidence type="ECO:0000259" key="5">
    <source>
        <dbReference type="PROSITE" id="PS50048"/>
    </source>
</evidence>
<evidence type="ECO:0000256" key="2">
    <source>
        <dbReference type="ARBA" id="ARBA00022723"/>
    </source>
</evidence>
<keyword evidence="7" id="KW-1185">Reference proteome</keyword>
<dbReference type="InterPro" id="IPR050613">
    <property type="entry name" value="Sec_Metabolite_Reg"/>
</dbReference>
<keyword evidence="3" id="KW-0539">Nucleus</keyword>
<dbReference type="AlphaFoldDB" id="A0AAE8MLX1"/>
<dbReference type="GO" id="GO:0005634">
    <property type="term" value="C:nucleus"/>
    <property type="evidence" value="ECO:0007669"/>
    <property type="project" value="UniProtKB-SubCell"/>
</dbReference>
<feature type="domain" description="Zn(2)-C6 fungal-type" evidence="5">
    <location>
        <begin position="11"/>
        <end position="40"/>
    </location>
</feature>
<accession>A0AAE8MLX1</accession>
<feature type="region of interest" description="Disordered" evidence="4">
    <location>
        <begin position="42"/>
        <end position="72"/>
    </location>
</feature>
<comment type="caution">
    <text evidence="6">The sequence shown here is derived from an EMBL/GenBank/DDBJ whole genome shotgun (WGS) entry which is preliminary data.</text>
</comment>
<evidence type="ECO:0000256" key="3">
    <source>
        <dbReference type="ARBA" id="ARBA00023242"/>
    </source>
</evidence>
<dbReference type="SUPFAM" id="SSF57701">
    <property type="entry name" value="Zn2/Cys6 DNA-binding domain"/>
    <property type="match status" value="1"/>
</dbReference>
<dbReference type="PANTHER" id="PTHR31001">
    <property type="entry name" value="UNCHARACTERIZED TRANSCRIPTIONAL REGULATORY PROTEIN"/>
    <property type="match status" value="1"/>
</dbReference>
<dbReference type="InterPro" id="IPR036864">
    <property type="entry name" value="Zn2-C6_fun-type_DNA-bd_sf"/>
</dbReference>
<dbReference type="Pfam" id="PF04082">
    <property type="entry name" value="Fungal_trans"/>
    <property type="match status" value="1"/>
</dbReference>
<dbReference type="GO" id="GO:0003677">
    <property type="term" value="F:DNA binding"/>
    <property type="evidence" value="ECO:0007669"/>
    <property type="project" value="InterPro"/>
</dbReference>
<evidence type="ECO:0000313" key="6">
    <source>
        <dbReference type="EMBL" id="SPJ88312.1"/>
    </source>
</evidence>
<dbReference type="Proteomes" id="UP001187734">
    <property type="component" value="Unassembled WGS sequence"/>
</dbReference>